<feature type="domain" description="ShKT" evidence="3">
    <location>
        <begin position="187"/>
        <end position="233"/>
    </location>
</feature>
<dbReference type="Proteomes" id="UP000095751">
    <property type="component" value="Unassembled WGS sequence"/>
</dbReference>
<dbReference type="KEGG" id="fcy:FRACYDRAFT_264662"/>
<evidence type="ECO:0000313" key="5">
    <source>
        <dbReference type="Proteomes" id="UP000095751"/>
    </source>
</evidence>
<feature type="region of interest" description="Disordered" evidence="1">
    <location>
        <begin position="232"/>
        <end position="296"/>
    </location>
</feature>
<gene>
    <name evidence="4" type="ORF">FRACYDRAFT_264662</name>
</gene>
<sequence length="308" mass="32845">MALFTMKISSCVAVVVLSMAHSSAQLVEGKKTAARLFGAHRELRGDCENLDAFLFEGIEDQTCDDYVAEKPNKRCQKKQPGTGKKVKFYCPATCKSQCKKTDSPTASPTVRGDCENLDAFRFKDDETKTCDFVAGKTKICKKKQPGTGGKKVKFFCPASCKSECESTDSPTSSPTVTRGACTNLDSFQFEDDATKTCDSYVAEKPKKRCQKVQPGPNNKKLKFFCPATCKSKCKKTDSPTVSPTAAPTATPTASPTGDPTSNPTTSPSVSSYPSLAPSDSPSDSAYPSPGPSDISFANAIPAARAIGI</sequence>
<evidence type="ECO:0000256" key="1">
    <source>
        <dbReference type="SAM" id="MobiDB-lite"/>
    </source>
</evidence>
<feature type="compositionally biased region" description="Low complexity" evidence="1">
    <location>
        <begin position="238"/>
        <end position="293"/>
    </location>
</feature>
<organism evidence="4 5">
    <name type="scientific">Fragilariopsis cylindrus CCMP1102</name>
    <dbReference type="NCBI Taxonomy" id="635003"/>
    <lineage>
        <taxon>Eukaryota</taxon>
        <taxon>Sar</taxon>
        <taxon>Stramenopiles</taxon>
        <taxon>Ochrophyta</taxon>
        <taxon>Bacillariophyta</taxon>
        <taxon>Bacillariophyceae</taxon>
        <taxon>Bacillariophycidae</taxon>
        <taxon>Bacillariales</taxon>
        <taxon>Bacillariaceae</taxon>
        <taxon>Fragilariopsis</taxon>
    </lineage>
</organism>
<accession>A0A1E7EQY4</accession>
<dbReference type="PROSITE" id="PS51670">
    <property type="entry name" value="SHKT"/>
    <property type="match status" value="1"/>
</dbReference>
<evidence type="ECO:0000259" key="3">
    <source>
        <dbReference type="PROSITE" id="PS51670"/>
    </source>
</evidence>
<evidence type="ECO:0000256" key="2">
    <source>
        <dbReference type="SAM" id="SignalP"/>
    </source>
</evidence>
<protein>
    <recommendedName>
        <fullName evidence="3">ShKT domain-containing protein</fullName>
    </recommendedName>
</protein>
<name>A0A1E7EQY4_9STRA</name>
<reference evidence="4 5" key="1">
    <citation type="submission" date="2016-09" db="EMBL/GenBank/DDBJ databases">
        <title>Extensive genetic diversity and differential bi-allelic expression allows diatom success in the polar Southern Ocean.</title>
        <authorList>
            <consortium name="DOE Joint Genome Institute"/>
            <person name="Mock T."/>
            <person name="Otillar R.P."/>
            <person name="Strauss J."/>
            <person name="Dupont C."/>
            <person name="Frickenhaus S."/>
            <person name="Maumus F."/>
            <person name="Mcmullan M."/>
            <person name="Sanges R."/>
            <person name="Schmutz J."/>
            <person name="Toseland A."/>
            <person name="Valas R."/>
            <person name="Veluchamy A."/>
            <person name="Ward B.J."/>
            <person name="Allen A."/>
            <person name="Barry K."/>
            <person name="Falciatore A."/>
            <person name="Ferrante M."/>
            <person name="Fortunato A.E."/>
            <person name="Gloeckner G."/>
            <person name="Gruber A."/>
            <person name="Hipkin R."/>
            <person name="Janech M."/>
            <person name="Kroth P."/>
            <person name="Leese F."/>
            <person name="Lindquist E."/>
            <person name="Lyon B.R."/>
            <person name="Martin J."/>
            <person name="Mayer C."/>
            <person name="Parker M."/>
            <person name="Quesneville H."/>
            <person name="Raymond J."/>
            <person name="Uhlig C."/>
            <person name="Valentin K.U."/>
            <person name="Worden A.Z."/>
            <person name="Armbrust E.V."/>
            <person name="Bowler C."/>
            <person name="Green B."/>
            <person name="Moulton V."/>
            <person name="Van Oosterhout C."/>
            <person name="Grigoriev I."/>
        </authorList>
    </citation>
    <scope>NUCLEOTIDE SEQUENCE [LARGE SCALE GENOMIC DNA]</scope>
    <source>
        <strain evidence="4 5">CCMP1102</strain>
    </source>
</reference>
<keyword evidence="2" id="KW-0732">Signal</keyword>
<dbReference type="InParanoid" id="A0A1E7EQY4"/>
<dbReference type="EMBL" id="KV784381">
    <property type="protein sequence ID" value="OEU08237.1"/>
    <property type="molecule type" value="Genomic_DNA"/>
</dbReference>
<feature type="signal peptide" evidence="2">
    <location>
        <begin position="1"/>
        <end position="29"/>
    </location>
</feature>
<keyword evidence="5" id="KW-1185">Reference proteome</keyword>
<dbReference type="InterPro" id="IPR003582">
    <property type="entry name" value="ShKT_dom"/>
</dbReference>
<proteinExistence type="predicted"/>
<feature type="chain" id="PRO_5009192140" description="ShKT domain-containing protein" evidence="2">
    <location>
        <begin position="30"/>
        <end position="308"/>
    </location>
</feature>
<dbReference type="AlphaFoldDB" id="A0A1E7EQY4"/>
<evidence type="ECO:0000313" key="4">
    <source>
        <dbReference type="EMBL" id="OEU08237.1"/>
    </source>
</evidence>